<dbReference type="PROSITE" id="PS50987">
    <property type="entry name" value="HTH_ARSR_2"/>
    <property type="match status" value="1"/>
</dbReference>
<dbReference type="CDD" id="cd00090">
    <property type="entry name" value="HTH_ARSR"/>
    <property type="match status" value="1"/>
</dbReference>
<gene>
    <name evidence="2" type="ORF">UFOPK4410_00926</name>
</gene>
<dbReference type="AlphaFoldDB" id="A0A6J7VXA2"/>
<sequence length="188" mass="20795">MKESILLPILRSQTQGELLALLFLNPDREFTLSDAARKIGVSIPGLHHEAVRLIDAGLLRERREGRNRLIRAEDNSRIAPALTDLLALSYGPLPVLEREFSGIKGISAAYIFGSWAARYSGAPGAIPNDIDVLVVGTASLDSLDEVSDRAENVLEREVNIRRISTKEWMQESPFIATIKMNPHVKLSL</sequence>
<name>A0A6J7VXA2_9ZZZZ</name>
<feature type="domain" description="HTH arsR-type" evidence="1">
    <location>
        <begin position="1"/>
        <end position="93"/>
    </location>
</feature>
<dbReference type="EMBL" id="CAFBRV010000096">
    <property type="protein sequence ID" value="CAB5118926.1"/>
    <property type="molecule type" value="Genomic_DNA"/>
</dbReference>
<evidence type="ECO:0000313" key="2">
    <source>
        <dbReference type="EMBL" id="CAB5118926.1"/>
    </source>
</evidence>
<dbReference type="InterPro" id="IPR036390">
    <property type="entry name" value="WH_DNA-bd_sf"/>
</dbReference>
<evidence type="ECO:0000259" key="1">
    <source>
        <dbReference type="PROSITE" id="PS50987"/>
    </source>
</evidence>
<reference evidence="2" key="1">
    <citation type="submission" date="2020-05" db="EMBL/GenBank/DDBJ databases">
        <authorList>
            <person name="Chiriac C."/>
            <person name="Salcher M."/>
            <person name="Ghai R."/>
            <person name="Kavagutti S V."/>
        </authorList>
    </citation>
    <scope>NUCLEOTIDE SEQUENCE</scope>
</reference>
<dbReference type="InterPro" id="IPR011991">
    <property type="entry name" value="ArsR-like_HTH"/>
</dbReference>
<dbReference type="InterPro" id="IPR001845">
    <property type="entry name" value="HTH_ArsR_DNA-bd_dom"/>
</dbReference>
<proteinExistence type="predicted"/>
<dbReference type="Gene3D" id="1.10.10.10">
    <property type="entry name" value="Winged helix-like DNA-binding domain superfamily/Winged helix DNA-binding domain"/>
    <property type="match status" value="1"/>
</dbReference>
<dbReference type="SUPFAM" id="SSF46785">
    <property type="entry name" value="Winged helix' DNA-binding domain"/>
    <property type="match status" value="1"/>
</dbReference>
<accession>A0A6J7VXA2</accession>
<dbReference type="GO" id="GO:0003700">
    <property type="term" value="F:DNA-binding transcription factor activity"/>
    <property type="evidence" value="ECO:0007669"/>
    <property type="project" value="InterPro"/>
</dbReference>
<protein>
    <submittedName>
        <fullName evidence="2">Unannotated protein</fullName>
    </submittedName>
</protein>
<organism evidence="2">
    <name type="scientific">freshwater metagenome</name>
    <dbReference type="NCBI Taxonomy" id="449393"/>
    <lineage>
        <taxon>unclassified sequences</taxon>
        <taxon>metagenomes</taxon>
        <taxon>ecological metagenomes</taxon>
    </lineage>
</organism>
<dbReference type="InterPro" id="IPR036388">
    <property type="entry name" value="WH-like_DNA-bd_sf"/>
</dbReference>